<dbReference type="Proteomes" id="UP000325780">
    <property type="component" value="Unassembled WGS sequence"/>
</dbReference>
<evidence type="ECO:0000313" key="3">
    <source>
        <dbReference type="Proteomes" id="UP000325780"/>
    </source>
</evidence>
<accession>A0A5N6TES3</accession>
<name>A0A5N6TES3_ASPAV</name>
<dbReference type="EMBL" id="ML742434">
    <property type="protein sequence ID" value="KAE8144797.1"/>
    <property type="molecule type" value="Genomic_DNA"/>
</dbReference>
<evidence type="ECO:0000313" key="2">
    <source>
        <dbReference type="EMBL" id="KAE8144797.1"/>
    </source>
</evidence>
<evidence type="ECO:0008006" key="4">
    <source>
        <dbReference type="Google" id="ProtNLM"/>
    </source>
</evidence>
<reference evidence="2 3" key="1">
    <citation type="submission" date="2019-04" db="EMBL/GenBank/DDBJ databases">
        <title>Friends and foes A comparative genomics study of 23 Aspergillus species from section Flavi.</title>
        <authorList>
            <consortium name="DOE Joint Genome Institute"/>
            <person name="Kjaerbolling I."/>
            <person name="Vesth T."/>
            <person name="Frisvad J.C."/>
            <person name="Nybo J.L."/>
            <person name="Theobald S."/>
            <person name="Kildgaard S."/>
            <person name="Isbrandt T."/>
            <person name="Kuo A."/>
            <person name="Sato A."/>
            <person name="Lyhne E.K."/>
            <person name="Kogle M.E."/>
            <person name="Wiebenga A."/>
            <person name="Kun R.S."/>
            <person name="Lubbers R.J."/>
            <person name="Makela M.R."/>
            <person name="Barry K."/>
            <person name="Chovatia M."/>
            <person name="Clum A."/>
            <person name="Daum C."/>
            <person name="Haridas S."/>
            <person name="He G."/>
            <person name="LaButti K."/>
            <person name="Lipzen A."/>
            <person name="Mondo S."/>
            <person name="Riley R."/>
            <person name="Salamov A."/>
            <person name="Simmons B.A."/>
            <person name="Magnuson J.K."/>
            <person name="Henrissat B."/>
            <person name="Mortensen U.H."/>
            <person name="Larsen T.O."/>
            <person name="Devries R.P."/>
            <person name="Grigoriev I.V."/>
            <person name="Machida M."/>
            <person name="Baker S.E."/>
            <person name="Andersen M.R."/>
        </authorList>
    </citation>
    <scope>NUCLEOTIDE SEQUENCE [LARGE SCALE GENOMIC DNA]</scope>
    <source>
        <strain evidence="2 3">IBT 18842</strain>
    </source>
</reference>
<feature type="signal peptide" evidence="1">
    <location>
        <begin position="1"/>
        <end position="18"/>
    </location>
</feature>
<protein>
    <recommendedName>
        <fullName evidence="4">Apple domain-containing protein</fullName>
    </recommendedName>
</protein>
<keyword evidence="1" id="KW-0732">Signal</keyword>
<evidence type="ECO:0000256" key="1">
    <source>
        <dbReference type="SAM" id="SignalP"/>
    </source>
</evidence>
<dbReference type="AlphaFoldDB" id="A0A5N6TES3"/>
<gene>
    <name evidence="2" type="ORF">BDV25DRAFT_145269</name>
</gene>
<feature type="chain" id="PRO_5024922665" description="Apple domain-containing protein" evidence="1">
    <location>
        <begin position="19"/>
        <end position="303"/>
    </location>
</feature>
<keyword evidence="3" id="KW-1185">Reference proteome</keyword>
<sequence length="303" mass="33613">MAKGSTLLSLLGTTGALAQNTCLAPSNTDRTLDFQACCSADSTRVQGVQYVQGVGFSVRCHTYPRNIGAGFTSTVHECAKRCAETDSCVASMWMPIPSSNCYFSTGPLALENAPGNDDNHYITLVKTSDRKDPDCKGQVTDAVSKATEQCDKDKKELQEKIDKYVQDGSRTLPETATWDDLCKYDRLVFTTLAKHDNKQRMDWQVQCHHDPPTGTKYYAFKSDDSLFGRIDTATNQNVIRAIQEKFDSSDSTAEVPKYYGWHFSDGHADLSYDTQYTTSGSGYKPVTASAGTWIKRIRGPYYI</sequence>
<organism evidence="2 3">
    <name type="scientific">Aspergillus avenaceus</name>
    <dbReference type="NCBI Taxonomy" id="36643"/>
    <lineage>
        <taxon>Eukaryota</taxon>
        <taxon>Fungi</taxon>
        <taxon>Dikarya</taxon>
        <taxon>Ascomycota</taxon>
        <taxon>Pezizomycotina</taxon>
        <taxon>Eurotiomycetes</taxon>
        <taxon>Eurotiomycetidae</taxon>
        <taxon>Eurotiales</taxon>
        <taxon>Aspergillaceae</taxon>
        <taxon>Aspergillus</taxon>
        <taxon>Aspergillus subgen. Circumdati</taxon>
    </lineage>
</organism>
<proteinExistence type="predicted"/>